<dbReference type="eggNOG" id="COG5502">
    <property type="taxonomic scope" value="Bacteria"/>
</dbReference>
<gene>
    <name evidence="1" type="ordered locus">Nhal_3186</name>
</gene>
<dbReference type="InterPro" id="IPR018727">
    <property type="entry name" value="DUF2267"/>
</dbReference>
<reference evidence="2" key="1">
    <citation type="submission" date="2010-04" db="EMBL/GenBank/DDBJ databases">
        <title>Complete genome sequence of Nitrosococcus halophilus Nc4, a salt-adapted, aerobic obligate ammonia-oxidizing sulfur purple bacterium.</title>
        <authorList>
            <consortium name="US DOE Joint Genome Institute"/>
            <person name="Campbell M.A."/>
            <person name="Malfatti S.A."/>
            <person name="Chain P.S.G."/>
            <person name="Heidelberg J.F."/>
            <person name="Ward B.B."/>
            <person name="Klotz M.G."/>
        </authorList>
    </citation>
    <scope>NUCLEOTIDE SEQUENCE [LARGE SCALE GENOMIC DNA]</scope>
    <source>
        <strain evidence="2">Nc4</strain>
    </source>
</reference>
<accession>D5BZZ0</accession>
<proteinExistence type="predicted"/>
<dbReference type="Gene3D" id="1.10.490.110">
    <property type="entry name" value="Uncharacterized conserved protein DUF2267"/>
    <property type="match status" value="1"/>
</dbReference>
<dbReference type="RefSeq" id="WP_013034087.1">
    <property type="nucleotide sequence ID" value="NC_013960.1"/>
</dbReference>
<evidence type="ECO:0000313" key="1">
    <source>
        <dbReference type="EMBL" id="ADE16237.1"/>
    </source>
</evidence>
<dbReference type="EMBL" id="CP001798">
    <property type="protein sequence ID" value="ADE16237.1"/>
    <property type="molecule type" value="Genomic_DNA"/>
</dbReference>
<protein>
    <recommendedName>
        <fullName evidence="3">DUF2267 domain-containing protein</fullName>
    </recommendedName>
</protein>
<name>D5BZZ0_NITHN</name>
<organism evidence="1 2">
    <name type="scientific">Nitrosococcus halophilus (strain Nc4)</name>
    <dbReference type="NCBI Taxonomy" id="472759"/>
    <lineage>
        <taxon>Bacteria</taxon>
        <taxon>Pseudomonadati</taxon>
        <taxon>Pseudomonadota</taxon>
        <taxon>Gammaproteobacteria</taxon>
        <taxon>Chromatiales</taxon>
        <taxon>Chromatiaceae</taxon>
        <taxon>Nitrosococcus</taxon>
    </lineage>
</organism>
<evidence type="ECO:0000313" key="2">
    <source>
        <dbReference type="Proteomes" id="UP000001844"/>
    </source>
</evidence>
<dbReference type="HOGENOM" id="CLU_112438_0_0_6"/>
<sequence length="141" mass="16385">MSATGLEVFDSTLQKTSLWLNDLMMEMGWKDRHKAYSTLRAVLHVLRDRLMVDEAVDLGAQLPMLVRGFYYEGWRPAGKPLKYRHKEEFLNYVTEKYRGLEGTEQERAVSAVFKVLSKHVTGGEIEEVRNQLPEEVRALWP</sequence>
<dbReference type="InterPro" id="IPR038282">
    <property type="entry name" value="DUF2267_sf"/>
</dbReference>
<dbReference type="KEGG" id="nhl:Nhal_3186"/>
<dbReference type="Proteomes" id="UP000001844">
    <property type="component" value="Chromosome"/>
</dbReference>
<dbReference type="OrthoDB" id="20942at2"/>
<evidence type="ECO:0008006" key="3">
    <source>
        <dbReference type="Google" id="ProtNLM"/>
    </source>
</evidence>
<dbReference type="STRING" id="472759.Nhal_3186"/>
<keyword evidence="2" id="KW-1185">Reference proteome</keyword>
<dbReference type="Pfam" id="PF10025">
    <property type="entry name" value="DUF2267"/>
    <property type="match status" value="1"/>
</dbReference>
<dbReference type="AlphaFoldDB" id="D5BZZ0"/>